<organism evidence="1 2">
    <name type="scientific">Mucor saturninus</name>
    <dbReference type="NCBI Taxonomy" id="64648"/>
    <lineage>
        <taxon>Eukaryota</taxon>
        <taxon>Fungi</taxon>
        <taxon>Fungi incertae sedis</taxon>
        <taxon>Mucoromycota</taxon>
        <taxon>Mucoromycotina</taxon>
        <taxon>Mucoromycetes</taxon>
        <taxon>Mucorales</taxon>
        <taxon>Mucorineae</taxon>
        <taxon>Mucoraceae</taxon>
        <taxon>Mucor</taxon>
    </lineage>
</organism>
<protein>
    <submittedName>
        <fullName evidence="1">Uncharacterized protein</fullName>
    </submittedName>
</protein>
<comment type="caution">
    <text evidence="1">The sequence shown here is derived from an EMBL/GenBank/DDBJ whole genome shotgun (WGS) entry which is preliminary data.</text>
</comment>
<dbReference type="Proteomes" id="UP000603453">
    <property type="component" value="Unassembled WGS sequence"/>
</dbReference>
<proteinExistence type="predicted"/>
<dbReference type="AlphaFoldDB" id="A0A8H7QN25"/>
<name>A0A8H7QN25_9FUNG</name>
<gene>
    <name evidence="1" type="ORF">INT47_006609</name>
</gene>
<evidence type="ECO:0000313" key="2">
    <source>
        <dbReference type="Proteomes" id="UP000603453"/>
    </source>
</evidence>
<sequence length="223" mass="25314">MPHSRSKIDMPGHHAIIIGYYSVIKDASCLCSRSYNILESVLGGFIAAKKQGVFEDEDKLLEIKQYSLNLYADFKAIKQRNFNATSSIVALEKELSFELQATQNTIKGLSGGIMQLTNRNKYGKMKLLLNDLERLFQHMSFLLLELDRLDKAVEGVMDDIQEYTVLTENSTRYSSSKGDKVKIIADKMLLGTQTLQHHLKHMEAGANKTALQFRHNFFHILLA</sequence>
<accession>A0A8H7QN25</accession>
<evidence type="ECO:0000313" key="1">
    <source>
        <dbReference type="EMBL" id="KAG2195160.1"/>
    </source>
</evidence>
<dbReference type="EMBL" id="JAEPRD010000178">
    <property type="protein sequence ID" value="KAG2195160.1"/>
    <property type="molecule type" value="Genomic_DNA"/>
</dbReference>
<keyword evidence="2" id="KW-1185">Reference proteome</keyword>
<reference evidence="1" key="1">
    <citation type="submission" date="2020-12" db="EMBL/GenBank/DDBJ databases">
        <title>Metabolic potential, ecology and presence of endohyphal bacteria is reflected in genomic diversity of Mucoromycotina.</title>
        <authorList>
            <person name="Muszewska A."/>
            <person name="Okrasinska A."/>
            <person name="Steczkiewicz K."/>
            <person name="Drgas O."/>
            <person name="Orlowska M."/>
            <person name="Perlinska-Lenart U."/>
            <person name="Aleksandrzak-Piekarczyk T."/>
            <person name="Szatraj K."/>
            <person name="Zielenkiewicz U."/>
            <person name="Pilsyk S."/>
            <person name="Malc E."/>
            <person name="Mieczkowski P."/>
            <person name="Kruszewska J.S."/>
            <person name="Biernat P."/>
            <person name="Pawlowska J."/>
        </authorList>
    </citation>
    <scope>NUCLEOTIDE SEQUENCE</scope>
    <source>
        <strain evidence="1">WA0000017839</strain>
    </source>
</reference>